<dbReference type="InterPro" id="IPR035985">
    <property type="entry name" value="Ubiquitin-activating_enz"/>
</dbReference>
<sequence>MNTQYFSLENVVELENSSQLKSLRAQAIYAATNQNNDFHIQQLFKSINDALPAIEYIVLDVECHSIPPNNVFGINFRERLAICIPENSTKIVEVLALRKDFPLLMHLNSVRENTPANLCLYFEPPIAVLRTWTAENFLRRVQWWLEKSATGELHPADQPVEQLFFNSPYELILPWDFDTLIEDQSQNFLIATGPQRANESVTFFILPASQAESNKFSIKPITLRLPPIVHGHVEHNPSTLGELADLLNQRNVDLNSDLQRQIEQLVDEKGVPVNSDGTLTVILLFIPICRSENTTPEKIAVRAFLMQTGALNLGKELGTLIVHNQLFYKDGLGKLSVSQNASWRENLLFPLEILRTLDSATARAQSGLTDIGEQSVLIGAGSLGSAMLNLWARSGWGQWTVVDKDHLKPHNLARHIAFGTQLGLNKSEAVADLHDAMTMGASSIVAICDDVTIPSSNTKEALSTNKLVVDASTTLDYPRFASLQDNFARHISVFITPDGNAAVLLAEDKARAIRLRTIEAQYYRAVINSPWGENHLKANLGTFWSGASCRDISTVLPYSRIIAHAATLAEQVQQISIHPEAAIHIWERDHELGNVNSYQQAVYQERKLDFENLEISIDYGLEEKLRSLRNLALPCETGGVLIGYIDFNIKSIVIVDALVAPPDSVSTINSFERGTVGLMERIAEASKRTAGIVQYIGEWHSHPKNYSATPSQNDISQLTYLSLNMADDGLPAISLIVGEHDIRILKGIVD</sequence>
<name>A0AA91DF99_9GAMM</name>
<comment type="caution">
    <text evidence="8">The sequence shown here is derived from an EMBL/GenBank/DDBJ whole genome shotgun (WGS) entry which is preliminary data.</text>
</comment>
<evidence type="ECO:0000256" key="4">
    <source>
        <dbReference type="ARBA" id="ARBA00022833"/>
    </source>
</evidence>
<dbReference type="EMBL" id="LUUL01000061">
    <property type="protein sequence ID" value="OAI27894.1"/>
    <property type="molecule type" value="Genomic_DNA"/>
</dbReference>
<reference evidence="8 9" key="1">
    <citation type="submission" date="2016-03" db="EMBL/GenBank/DDBJ databases">
        <authorList>
            <person name="Heylen K."/>
            <person name="De Vos P."/>
            <person name="Vekeman B."/>
        </authorList>
    </citation>
    <scope>NUCLEOTIDE SEQUENCE [LARGE SCALE GENOMIC DNA]</scope>
    <source>
        <strain evidence="8 9">R-49807</strain>
    </source>
</reference>
<gene>
    <name evidence="8" type="ORF">A1356_07890</name>
</gene>
<keyword evidence="3" id="KW-0378">Hydrolase</keyword>
<keyword evidence="1" id="KW-0645">Protease</keyword>
<dbReference type="SUPFAM" id="SSF102712">
    <property type="entry name" value="JAB1/MPN domain"/>
    <property type="match status" value="1"/>
</dbReference>
<feature type="domain" description="JAB" evidence="7">
    <location>
        <begin position="623"/>
        <end position="721"/>
    </location>
</feature>
<dbReference type="InterPro" id="IPR032865">
    <property type="entry name" value="Prok-E2_A"/>
</dbReference>
<keyword evidence="9" id="KW-1185">Reference proteome</keyword>
<evidence type="ECO:0000313" key="9">
    <source>
        <dbReference type="Proteomes" id="UP000077734"/>
    </source>
</evidence>
<dbReference type="GO" id="GO:0008641">
    <property type="term" value="F:ubiquitin-like modifier activating enzyme activity"/>
    <property type="evidence" value="ECO:0007669"/>
    <property type="project" value="InterPro"/>
</dbReference>
<keyword evidence="2" id="KW-0479">Metal-binding</keyword>
<evidence type="ECO:0000259" key="7">
    <source>
        <dbReference type="Pfam" id="PF14464"/>
    </source>
</evidence>
<proteinExistence type="predicted"/>
<dbReference type="AlphaFoldDB" id="A0AA91DF99"/>
<dbReference type="SUPFAM" id="SSF69572">
    <property type="entry name" value="Activating enzymes of the ubiquitin-like proteins"/>
    <property type="match status" value="1"/>
</dbReference>
<dbReference type="Pfam" id="PF14464">
    <property type="entry name" value="Prok-JAB"/>
    <property type="match status" value="1"/>
</dbReference>
<feature type="domain" description="THIF-type NAD/FAD binding fold" evidence="6">
    <location>
        <begin position="368"/>
        <end position="472"/>
    </location>
</feature>
<accession>A0AA91DF99</accession>
<dbReference type="GO" id="GO:0006508">
    <property type="term" value="P:proteolysis"/>
    <property type="evidence" value="ECO:0007669"/>
    <property type="project" value="UniProtKB-KW"/>
</dbReference>
<protein>
    <recommendedName>
        <fullName evidence="10">Thiamine biosynthesis protein ThiF</fullName>
    </recommendedName>
</protein>
<evidence type="ECO:0000256" key="5">
    <source>
        <dbReference type="ARBA" id="ARBA00023049"/>
    </source>
</evidence>
<keyword evidence="5" id="KW-0482">Metalloprotease</keyword>
<evidence type="ECO:0000313" key="8">
    <source>
        <dbReference type="EMBL" id="OAI27894.1"/>
    </source>
</evidence>
<evidence type="ECO:0000256" key="1">
    <source>
        <dbReference type="ARBA" id="ARBA00022670"/>
    </source>
</evidence>
<dbReference type="Pfam" id="PF00899">
    <property type="entry name" value="ThiF"/>
    <property type="match status" value="1"/>
</dbReference>
<dbReference type="Gene3D" id="3.40.50.720">
    <property type="entry name" value="NAD(P)-binding Rossmann-like Domain"/>
    <property type="match status" value="1"/>
</dbReference>
<evidence type="ECO:0008006" key="10">
    <source>
        <dbReference type="Google" id="ProtNLM"/>
    </source>
</evidence>
<organism evidence="8 9">
    <name type="scientific">Methylomonas koyamae</name>
    <dbReference type="NCBI Taxonomy" id="702114"/>
    <lineage>
        <taxon>Bacteria</taxon>
        <taxon>Pseudomonadati</taxon>
        <taxon>Pseudomonadota</taxon>
        <taxon>Gammaproteobacteria</taxon>
        <taxon>Methylococcales</taxon>
        <taxon>Methylococcaceae</taxon>
        <taxon>Methylomonas</taxon>
    </lineage>
</organism>
<evidence type="ECO:0000256" key="2">
    <source>
        <dbReference type="ARBA" id="ARBA00022723"/>
    </source>
</evidence>
<evidence type="ECO:0000259" key="6">
    <source>
        <dbReference type="Pfam" id="PF00899"/>
    </source>
</evidence>
<dbReference type="RefSeq" id="WP_064025903.1">
    <property type="nucleotide sequence ID" value="NZ_LUUL01000061.1"/>
</dbReference>
<dbReference type="Pfam" id="PF14457">
    <property type="entry name" value="Prok-E2_A"/>
    <property type="match status" value="1"/>
</dbReference>
<dbReference type="GO" id="GO:0046872">
    <property type="term" value="F:metal ion binding"/>
    <property type="evidence" value="ECO:0007669"/>
    <property type="project" value="UniProtKB-KW"/>
</dbReference>
<keyword evidence="4" id="KW-0862">Zinc</keyword>
<dbReference type="Gene3D" id="3.40.140.10">
    <property type="entry name" value="Cytidine Deaminase, domain 2"/>
    <property type="match status" value="1"/>
</dbReference>
<dbReference type="GO" id="GO:0008237">
    <property type="term" value="F:metallopeptidase activity"/>
    <property type="evidence" value="ECO:0007669"/>
    <property type="project" value="UniProtKB-KW"/>
</dbReference>
<dbReference type="InterPro" id="IPR000594">
    <property type="entry name" value="ThiF_NAD_FAD-bd"/>
</dbReference>
<dbReference type="Proteomes" id="UP000077734">
    <property type="component" value="Unassembled WGS sequence"/>
</dbReference>
<dbReference type="InterPro" id="IPR028090">
    <property type="entry name" value="JAB_dom_prok"/>
</dbReference>
<evidence type="ECO:0000256" key="3">
    <source>
        <dbReference type="ARBA" id="ARBA00022801"/>
    </source>
</evidence>